<comment type="similarity">
    <text evidence="2">Belongs to the glycosyltransferase 2 family.</text>
</comment>
<comment type="caution">
    <text evidence="8">The sequence shown here is derived from an EMBL/GenBank/DDBJ whole genome shotgun (WGS) entry which is preliminary data.</text>
</comment>
<evidence type="ECO:0000259" key="6">
    <source>
        <dbReference type="Pfam" id="PF17994"/>
    </source>
</evidence>
<keyword evidence="4 8" id="KW-0808">Transferase</keyword>
<dbReference type="Proteomes" id="UP000537326">
    <property type="component" value="Unassembled WGS sequence"/>
</dbReference>
<evidence type="ECO:0000256" key="3">
    <source>
        <dbReference type="ARBA" id="ARBA00022676"/>
    </source>
</evidence>
<feature type="compositionally biased region" description="Basic and acidic residues" evidence="5">
    <location>
        <begin position="522"/>
        <end position="542"/>
    </location>
</feature>
<dbReference type="InterPro" id="IPR040492">
    <property type="entry name" value="GlfT2_N"/>
</dbReference>
<keyword evidence="9" id="KW-1185">Reference proteome</keyword>
<evidence type="ECO:0000256" key="4">
    <source>
        <dbReference type="ARBA" id="ARBA00022679"/>
    </source>
</evidence>
<evidence type="ECO:0000259" key="7">
    <source>
        <dbReference type="Pfam" id="PF19320"/>
    </source>
</evidence>
<dbReference type="PANTHER" id="PTHR43179">
    <property type="entry name" value="RHAMNOSYLTRANSFERASE WBBL"/>
    <property type="match status" value="1"/>
</dbReference>
<organism evidence="8 9">
    <name type="scientific">Nocardioides marinus</name>
    <dbReference type="NCBI Taxonomy" id="374514"/>
    <lineage>
        <taxon>Bacteria</taxon>
        <taxon>Bacillati</taxon>
        <taxon>Actinomycetota</taxon>
        <taxon>Actinomycetes</taxon>
        <taxon>Propionibacteriales</taxon>
        <taxon>Nocardioidaceae</taxon>
        <taxon>Nocardioides</taxon>
    </lineage>
</organism>
<dbReference type="Gene3D" id="3.90.550.60">
    <property type="match status" value="1"/>
</dbReference>
<sequence>MSTRRMLQRQIMPLDRDFDVLALYVDPEEARLDADKYEVGGNRAAKDLNNAAVRQSTSTGKSLHPDQIESRTALRVPQGEKLSFGTYFNAFPASYWRRWTVVDAVRLSVTLRGEGATLLVYKSMARGHAQRVDSAETSGSGAQTFTFDLTLKPFIDGGWYWYDVVAGDGDVVVESAEWTAEVPEDRAQHGTTDIAITTMNRPDFCAELLVQLGEAEELHPFLDTVMVMEQGTDKVTGSEHFARAEELLGSTLTVLEQGNLGGSGGYARGQLESVRRGSATYSLMMDDDVVCEPEGIIRAVTFADLAKRPTIVGGHMFNIYSRSRLHSFGEIVQPWKFWWESPKDTFPDWDFAARNLRSARWLHKRVDVDFNGWFMCLIPRVVLEEVGLSLPLFLKWDDSEFGLRARAHGFPTVTLPGAAVWHVPWTDKNDAVDWQSYLHQRNRFVAALLHSTYPNGGRMVRESRNHQIAHLVSMQYSTVEMRHQALLDVLSGPAHLHQRLPETLTYVNGIRKPFQDAKLEVDRDAFPPVRREKPPRKGRDSAEVPSRVSQLVSAGLQPLRQLKKPRDLSREFPEAEVRAMDAKWYRLASYDSAIVSMNDGTSAAFYQRDPEKFRELLSKTLKLHEQLKKEWPRLAQEYRAALGDITSPETWERTLSPWMGADE</sequence>
<evidence type="ECO:0000256" key="5">
    <source>
        <dbReference type="SAM" id="MobiDB-lite"/>
    </source>
</evidence>
<protein>
    <submittedName>
        <fullName evidence="8">Galactofuranosylgalactofuranosylrhamnosyl-N-acetylglucosaminyl-diphospho-decaprenol beta-1,5/1,6-galactofuranosyltransferase</fullName>
        <ecNumber evidence="8">2.4.1.288</ecNumber>
    </submittedName>
</protein>
<reference evidence="8 9" key="1">
    <citation type="submission" date="2020-07" db="EMBL/GenBank/DDBJ databases">
        <title>Sequencing the genomes of 1000 actinobacteria strains.</title>
        <authorList>
            <person name="Klenk H.-P."/>
        </authorList>
    </citation>
    <scope>NUCLEOTIDE SEQUENCE [LARGE SCALE GENOMIC DNA]</scope>
    <source>
        <strain evidence="8 9">DSM 18248</strain>
    </source>
</reference>
<feature type="domain" description="Galactofuranosyltransferase GlfT2 N-terminal" evidence="6">
    <location>
        <begin position="66"/>
        <end position="180"/>
    </location>
</feature>
<evidence type="ECO:0000256" key="2">
    <source>
        <dbReference type="ARBA" id="ARBA00006739"/>
    </source>
</evidence>
<dbReference type="Pfam" id="PF13641">
    <property type="entry name" value="Glyco_tranf_2_3"/>
    <property type="match status" value="1"/>
</dbReference>
<name>A0A7Y9YDI6_9ACTN</name>
<keyword evidence="3 8" id="KW-0328">Glycosyltransferase</keyword>
<dbReference type="AlphaFoldDB" id="A0A7Y9YDI6"/>
<evidence type="ECO:0000313" key="9">
    <source>
        <dbReference type="Proteomes" id="UP000537326"/>
    </source>
</evidence>
<dbReference type="EMBL" id="JACBZI010000001">
    <property type="protein sequence ID" value="NYI09267.1"/>
    <property type="molecule type" value="Genomic_DNA"/>
</dbReference>
<gene>
    <name evidence="8" type="ORF">BKA05_000782</name>
</gene>
<evidence type="ECO:0000313" key="8">
    <source>
        <dbReference type="EMBL" id="NYI09267.1"/>
    </source>
</evidence>
<dbReference type="Pfam" id="PF17994">
    <property type="entry name" value="Glft2_N"/>
    <property type="match status" value="1"/>
</dbReference>
<comment type="pathway">
    <text evidence="1">Cell wall biogenesis; cell wall polysaccharide biosynthesis.</text>
</comment>
<proteinExistence type="inferred from homology"/>
<accession>A0A7Y9YDI6</accession>
<dbReference type="PANTHER" id="PTHR43179:SF12">
    <property type="entry name" value="GALACTOFURANOSYLTRANSFERASE GLFT2"/>
    <property type="match status" value="1"/>
</dbReference>
<dbReference type="RefSeq" id="WP_179530277.1">
    <property type="nucleotide sequence ID" value="NZ_BAAAPP010000012.1"/>
</dbReference>
<dbReference type="SUPFAM" id="SSF53448">
    <property type="entry name" value="Nucleotide-diphospho-sugar transferases"/>
    <property type="match status" value="1"/>
</dbReference>
<dbReference type="InterPro" id="IPR045699">
    <property type="entry name" value="GlfT2_C"/>
</dbReference>
<dbReference type="Pfam" id="PF19320">
    <property type="entry name" value="GlfT2_domain3"/>
    <property type="match status" value="1"/>
</dbReference>
<feature type="region of interest" description="Disordered" evidence="5">
    <location>
        <begin position="522"/>
        <end position="550"/>
    </location>
</feature>
<dbReference type="GO" id="GO:0016757">
    <property type="term" value="F:glycosyltransferase activity"/>
    <property type="evidence" value="ECO:0007669"/>
    <property type="project" value="UniProtKB-KW"/>
</dbReference>
<dbReference type="InterPro" id="IPR029044">
    <property type="entry name" value="Nucleotide-diphossugar_trans"/>
</dbReference>
<dbReference type="EC" id="2.4.1.288" evidence="8"/>
<evidence type="ECO:0000256" key="1">
    <source>
        <dbReference type="ARBA" id="ARBA00004776"/>
    </source>
</evidence>
<feature type="domain" description="Galactofuranosyltransferase-2 C-terminal" evidence="7">
    <location>
        <begin position="459"/>
        <end position="655"/>
    </location>
</feature>